<dbReference type="EMBL" id="BMND01000067">
    <property type="protein sequence ID" value="GGN64769.1"/>
    <property type="molecule type" value="Genomic_DNA"/>
</dbReference>
<organism evidence="1 2">
    <name type="scientific">Streptomyces kronopolitis</name>
    <dbReference type="NCBI Taxonomy" id="1612435"/>
    <lineage>
        <taxon>Bacteria</taxon>
        <taxon>Bacillati</taxon>
        <taxon>Actinomycetota</taxon>
        <taxon>Actinomycetes</taxon>
        <taxon>Kitasatosporales</taxon>
        <taxon>Streptomycetaceae</taxon>
        <taxon>Streptomyces</taxon>
    </lineage>
</organism>
<proteinExistence type="predicted"/>
<accession>A0ABQ2K1V1</accession>
<name>A0ABQ2K1V1_9ACTN</name>
<sequence>MSAANTVRNILPSGGFTSLRQLKLLDLIAEMGGSERRSIPVAEISAEAEISATTVSSAQGFLRQAGLLETHHGALAVTPSGLQLTRLRAEDSARARLFLSNLWRSTWFAKSATRFLRQGPLERTALAEKLGQGLSSTRERGLYLVDWLDYALIVHVAEGGLVHLSDSSPAAEAPTSSLPLTSIEEVLALPDDTFVAVMRAYTTLLTSLRGTTPRA</sequence>
<evidence type="ECO:0008006" key="3">
    <source>
        <dbReference type="Google" id="ProtNLM"/>
    </source>
</evidence>
<dbReference type="GeneID" id="301552391"/>
<keyword evidence="2" id="KW-1185">Reference proteome</keyword>
<dbReference type="RefSeq" id="WP_189104628.1">
    <property type="nucleotide sequence ID" value="NZ_BMND01000067.1"/>
</dbReference>
<protein>
    <recommendedName>
        <fullName evidence="3">MarR family transcriptional regulator</fullName>
    </recommendedName>
</protein>
<gene>
    <name evidence="1" type="ORF">GCM10012285_67070</name>
</gene>
<dbReference type="Proteomes" id="UP000600080">
    <property type="component" value="Unassembled WGS sequence"/>
</dbReference>
<comment type="caution">
    <text evidence="1">The sequence shown here is derived from an EMBL/GenBank/DDBJ whole genome shotgun (WGS) entry which is preliminary data.</text>
</comment>
<evidence type="ECO:0000313" key="1">
    <source>
        <dbReference type="EMBL" id="GGN64769.1"/>
    </source>
</evidence>
<reference evidence="2" key="1">
    <citation type="journal article" date="2019" name="Int. J. Syst. Evol. Microbiol.">
        <title>The Global Catalogue of Microorganisms (GCM) 10K type strain sequencing project: providing services to taxonomists for standard genome sequencing and annotation.</title>
        <authorList>
            <consortium name="The Broad Institute Genomics Platform"/>
            <consortium name="The Broad Institute Genome Sequencing Center for Infectious Disease"/>
            <person name="Wu L."/>
            <person name="Ma J."/>
        </authorList>
    </citation>
    <scope>NUCLEOTIDE SEQUENCE [LARGE SCALE GENOMIC DNA]</scope>
    <source>
        <strain evidence="2">CGMCC 4.7323</strain>
    </source>
</reference>
<evidence type="ECO:0000313" key="2">
    <source>
        <dbReference type="Proteomes" id="UP000600080"/>
    </source>
</evidence>